<dbReference type="PANTHER" id="PTHR34094:SF1">
    <property type="entry name" value="PROTEIN FAM185A"/>
    <property type="match status" value="1"/>
</dbReference>
<dbReference type="PANTHER" id="PTHR34094">
    <property type="match status" value="1"/>
</dbReference>
<dbReference type="Pfam" id="PF13349">
    <property type="entry name" value="DUF4097"/>
    <property type="match status" value="1"/>
</dbReference>
<keyword evidence="2" id="KW-0472">Membrane</keyword>
<accession>A0A2T0QAW7</accession>
<feature type="transmembrane region" description="Helical" evidence="2">
    <location>
        <begin position="23"/>
        <end position="44"/>
    </location>
</feature>
<comment type="caution">
    <text evidence="4">The sequence shown here is derived from an EMBL/GenBank/DDBJ whole genome shotgun (WGS) entry which is preliminary data.</text>
</comment>
<dbReference type="EMBL" id="PVZC01000002">
    <property type="protein sequence ID" value="PRY00960.1"/>
    <property type="molecule type" value="Genomic_DNA"/>
</dbReference>
<protein>
    <submittedName>
        <fullName evidence="4">Putative adhesin</fullName>
    </submittedName>
</protein>
<sequence length="331" mass="33056">MDPYDTPTVPSAAHRPPPPGRGLWLAAGSLVLLAVVAGIGLGSLQLIDLFSPPEETSETIDAGVERIVVDVGSDDVRITGSDRTDITVSQARRGVFAEHDNQVRREGDTLTVTGACSSWFVASCSTVFELDVPHGVSVELTGGSGNIGTEDVHGALDLELGSGDIEAVGTIGDVVATVTSGNVEVRESESPNVEATATSGDVTVETLADAEAISAASTSGNVTVDAGGAVGSLTANAESGDVTIETAADAQTIDAATTSGNVTLGIGAAFGSLTADAESGDVQVTVPTGGGPYAVDADTSSGDIDAQVPQDPEGPPVRLRAGSGNVSIDTD</sequence>
<reference evidence="4 5" key="1">
    <citation type="submission" date="2018-03" db="EMBL/GenBank/DDBJ databases">
        <title>Genomic Encyclopedia of Archaeal and Bacterial Type Strains, Phase II (KMG-II): from individual species to whole genera.</title>
        <authorList>
            <person name="Goeker M."/>
        </authorList>
    </citation>
    <scope>NUCLEOTIDE SEQUENCE [LARGE SCALE GENOMIC DNA]</scope>
    <source>
        <strain evidence="4 5">DSM 45601</strain>
    </source>
</reference>
<evidence type="ECO:0000313" key="4">
    <source>
        <dbReference type="EMBL" id="PRY00960.1"/>
    </source>
</evidence>
<gene>
    <name evidence="4" type="ORF">CLV72_102593</name>
</gene>
<evidence type="ECO:0000256" key="2">
    <source>
        <dbReference type="SAM" id="Phobius"/>
    </source>
</evidence>
<feature type="domain" description="DUF4097" evidence="3">
    <location>
        <begin position="64"/>
        <end position="264"/>
    </location>
</feature>
<dbReference type="InterPro" id="IPR025164">
    <property type="entry name" value="Toastrack_DUF4097"/>
</dbReference>
<organism evidence="4 5">
    <name type="scientific">Allonocardiopsis opalescens</name>
    <dbReference type="NCBI Taxonomy" id="1144618"/>
    <lineage>
        <taxon>Bacteria</taxon>
        <taxon>Bacillati</taxon>
        <taxon>Actinomycetota</taxon>
        <taxon>Actinomycetes</taxon>
        <taxon>Streptosporangiales</taxon>
        <taxon>Allonocardiopsis</taxon>
    </lineage>
</organism>
<dbReference type="Proteomes" id="UP000237846">
    <property type="component" value="Unassembled WGS sequence"/>
</dbReference>
<evidence type="ECO:0000313" key="5">
    <source>
        <dbReference type="Proteomes" id="UP000237846"/>
    </source>
</evidence>
<evidence type="ECO:0000259" key="3">
    <source>
        <dbReference type="Pfam" id="PF13349"/>
    </source>
</evidence>
<dbReference type="OrthoDB" id="4456952at2"/>
<feature type="region of interest" description="Disordered" evidence="1">
    <location>
        <begin position="288"/>
        <end position="331"/>
    </location>
</feature>
<dbReference type="AlphaFoldDB" id="A0A2T0QAW7"/>
<keyword evidence="5" id="KW-1185">Reference proteome</keyword>
<proteinExistence type="predicted"/>
<name>A0A2T0QAW7_9ACTN</name>
<keyword evidence="2" id="KW-0812">Transmembrane</keyword>
<keyword evidence="2" id="KW-1133">Transmembrane helix</keyword>
<evidence type="ECO:0000256" key="1">
    <source>
        <dbReference type="SAM" id="MobiDB-lite"/>
    </source>
</evidence>
<dbReference type="RefSeq" id="WP_106243283.1">
    <property type="nucleotide sequence ID" value="NZ_PVZC01000002.1"/>
</dbReference>